<gene>
    <name evidence="4" type="ORF">M0R45_012500</name>
</gene>
<dbReference type="InterPro" id="IPR051257">
    <property type="entry name" value="Diverse_CBS-Domain"/>
</dbReference>
<dbReference type="Gene3D" id="3.10.580.10">
    <property type="entry name" value="CBS-domain"/>
    <property type="match status" value="1"/>
</dbReference>
<organism evidence="4 5">
    <name type="scientific">Rubus argutus</name>
    <name type="common">Southern blackberry</name>
    <dbReference type="NCBI Taxonomy" id="59490"/>
    <lineage>
        <taxon>Eukaryota</taxon>
        <taxon>Viridiplantae</taxon>
        <taxon>Streptophyta</taxon>
        <taxon>Embryophyta</taxon>
        <taxon>Tracheophyta</taxon>
        <taxon>Spermatophyta</taxon>
        <taxon>Magnoliopsida</taxon>
        <taxon>eudicotyledons</taxon>
        <taxon>Gunneridae</taxon>
        <taxon>Pentapetalae</taxon>
        <taxon>rosids</taxon>
        <taxon>fabids</taxon>
        <taxon>Rosales</taxon>
        <taxon>Rosaceae</taxon>
        <taxon>Rosoideae</taxon>
        <taxon>Rosoideae incertae sedis</taxon>
        <taxon>Rubus</taxon>
    </lineage>
</organism>
<protein>
    <recommendedName>
        <fullName evidence="3">CBS domain-containing protein</fullName>
    </recommendedName>
</protein>
<evidence type="ECO:0000256" key="1">
    <source>
        <dbReference type="ARBA" id="ARBA00023122"/>
    </source>
</evidence>
<dbReference type="SMART" id="SM00116">
    <property type="entry name" value="CBS"/>
    <property type="match status" value="2"/>
</dbReference>
<accession>A0AAW1YDE4</accession>
<dbReference type="PROSITE" id="PS51371">
    <property type="entry name" value="CBS"/>
    <property type="match status" value="2"/>
</dbReference>
<dbReference type="Pfam" id="PF00571">
    <property type="entry name" value="CBS"/>
    <property type="match status" value="2"/>
</dbReference>
<reference evidence="4 5" key="1">
    <citation type="journal article" date="2023" name="G3 (Bethesda)">
        <title>A chromosome-length genome assembly and annotation of blackberry (Rubus argutus, cv. 'Hillquist').</title>
        <authorList>
            <person name="Bruna T."/>
            <person name="Aryal R."/>
            <person name="Dudchenko O."/>
            <person name="Sargent D.J."/>
            <person name="Mead D."/>
            <person name="Buti M."/>
            <person name="Cavallini A."/>
            <person name="Hytonen T."/>
            <person name="Andres J."/>
            <person name="Pham M."/>
            <person name="Weisz D."/>
            <person name="Mascagni F."/>
            <person name="Usai G."/>
            <person name="Natali L."/>
            <person name="Bassil N."/>
            <person name="Fernandez G.E."/>
            <person name="Lomsadze A."/>
            <person name="Armour M."/>
            <person name="Olukolu B."/>
            <person name="Poorten T."/>
            <person name="Britton C."/>
            <person name="Davik J."/>
            <person name="Ashrafi H."/>
            <person name="Aiden E.L."/>
            <person name="Borodovsky M."/>
            <person name="Worthington M."/>
        </authorList>
    </citation>
    <scope>NUCLEOTIDE SEQUENCE [LARGE SCALE GENOMIC DNA]</scope>
    <source>
        <strain evidence="4">PI 553951</strain>
    </source>
</reference>
<dbReference type="InterPro" id="IPR000644">
    <property type="entry name" value="CBS_dom"/>
</dbReference>
<dbReference type="SUPFAM" id="SSF54631">
    <property type="entry name" value="CBS-domain pair"/>
    <property type="match status" value="1"/>
</dbReference>
<feature type="domain" description="CBS" evidence="3">
    <location>
        <begin position="136"/>
        <end position="194"/>
    </location>
</feature>
<dbReference type="CDD" id="cd04623">
    <property type="entry name" value="CBS_pair_bac_euk"/>
    <property type="match status" value="1"/>
</dbReference>
<dbReference type="InterPro" id="IPR044725">
    <property type="entry name" value="CBSX3_CBS_dom"/>
</dbReference>
<dbReference type="Proteomes" id="UP001457282">
    <property type="component" value="Unassembled WGS sequence"/>
</dbReference>
<dbReference type="EMBL" id="JBEDUW010000002">
    <property type="protein sequence ID" value="KAK9947063.1"/>
    <property type="molecule type" value="Genomic_DNA"/>
</dbReference>
<evidence type="ECO:0000313" key="4">
    <source>
        <dbReference type="EMBL" id="KAK9947063.1"/>
    </source>
</evidence>
<evidence type="ECO:0000259" key="3">
    <source>
        <dbReference type="PROSITE" id="PS51371"/>
    </source>
</evidence>
<feature type="domain" description="CBS" evidence="3">
    <location>
        <begin position="67"/>
        <end position="128"/>
    </location>
</feature>
<sequence>MQGIARAVRSCQEIIKAAALEQSQARGIARIEMLFSRFKSVNSPGPAIQQKGLENVTVADVLVKKNEETGPWLWCHTDDTVIDAVKNMAQNNVGSLVVLKPGEQQYIAGIITERDYLRKIVAQDRSPIYTRVGEIMTNENKLITVTSDTNILQAMQLMTEKQIRHVPVIDGKLVGMISIKDVVRAVVEQQSGELKQLNEYIRGDYY</sequence>
<evidence type="ECO:0000313" key="5">
    <source>
        <dbReference type="Proteomes" id="UP001457282"/>
    </source>
</evidence>
<comment type="caution">
    <text evidence="4">The sequence shown here is derived from an EMBL/GenBank/DDBJ whole genome shotgun (WGS) entry which is preliminary data.</text>
</comment>
<dbReference type="PANTHER" id="PTHR43080:SF12">
    <property type="entry name" value="CYSTATHIONINE BETA-SYNTHASE (CBS) FAMILY PROTEIN"/>
    <property type="match status" value="1"/>
</dbReference>
<dbReference type="PANTHER" id="PTHR43080">
    <property type="entry name" value="CBS DOMAIN-CONTAINING PROTEIN CBSX3, MITOCHONDRIAL"/>
    <property type="match status" value="1"/>
</dbReference>
<evidence type="ECO:0000256" key="2">
    <source>
        <dbReference type="PROSITE-ProRule" id="PRU00703"/>
    </source>
</evidence>
<keyword evidence="1 2" id="KW-0129">CBS domain</keyword>
<keyword evidence="5" id="KW-1185">Reference proteome</keyword>
<proteinExistence type="predicted"/>
<name>A0AAW1YDE4_RUBAR</name>
<dbReference type="AlphaFoldDB" id="A0AAW1YDE4"/>
<dbReference type="InterPro" id="IPR046342">
    <property type="entry name" value="CBS_dom_sf"/>
</dbReference>